<dbReference type="InterPro" id="IPR004888">
    <property type="entry name" value="Glycoside_hydrolase_63"/>
</dbReference>
<sequence length="989" mass="114767">MSSPQQEMFSESKKEGALRRLSEEKVEPPYKKQRTSTSADRQDESEEDDQRKLELAIQPENYQFQQLGKGFLHQHGDLKQLSDESEWYLWGPYLSERQWGTVREDYSSDGNCWKYFTHNEAHQRAYQWGEDGLFGVCDKEARLCCALSLWNGQDPMLKERLYGLTGLMGNHGEDVKECYYYLDNTPTHSYMKALYKYPQNEFPYLELEKETASRTVKDPEYELEDTGVFDDSKYWDVEVEYFKDTPRTILCQYTISNRGCDRATIHVLPTIWFRNTWSWGNDFVDNTEKKPYIRKVANCNKVVCNHGDLGEYSWMVYNGQNDESTQYLFTENETKLDTDDGTTTYSKDAFHQYVVQGDKNTINGDEIGTKCAAHIVLNVEPESSVVVKWCLVVSEDCKQNDTVFGDWFTEILSRRRQEADVFYQEVLPVTLTKEERSISRQAYAGLLWSKQFYFYNIRNWMKDYAKCSKSSTKTTRRNKDWCHLVNKHIISMPDKWEFPWYASWDLAFHMIPYTDVDSGFAKQQLLLMLSEGYMHPNGQVPAYEFDFSDVNPPVHAWACLYVYRKTGDRDFLAKCFHKMILNFGWWLNTKDPHGNHLFTGGFLGLDNIAPFDRSKIARKKTLLQADATGWMGFYALKMMEIALELCKHDPVYVDMAGEFLQHFLLISSSINGLNEEVQGLWHESDGLYYDNLYQDDGGITPLRLHSLVGIIPFFACCVLDADIINSVPGFQDKLKWYQTKRKDICSRVFYKEDENKIFLSIPDKRQLDSILSYLLDKDEFLSPHGIRSLSKFHKENTLSMTIEGLSDEDDQSCTTESNEMEISQTDDGTEDEQNQSEPQPTGEKKTQTQEYSIEYSPGESTSDMFGGNSNWRGPVWICMNYLIIESLQMYSDFYSDTMMVEYPRGSGNKLSLKAVAMDISRRLVTIFSPDVHGKRPCHGNSLRYSEDPNWKDLVLFYEYFHGDTGRGCGASHQTGWTALVATLIKKTKM</sequence>
<dbReference type="InterPro" id="IPR054491">
    <property type="entry name" value="MGH1-like_GH"/>
</dbReference>
<feature type="compositionally biased region" description="Basic and acidic residues" evidence="1">
    <location>
        <begin position="10"/>
        <end position="30"/>
    </location>
</feature>
<feature type="compositionally biased region" description="Polar residues" evidence="1">
    <location>
        <begin position="812"/>
        <end position="826"/>
    </location>
</feature>
<dbReference type="Gene3D" id="1.50.10.10">
    <property type="match status" value="1"/>
</dbReference>
<dbReference type="InterPro" id="IPR012341">
    <property type="entry name" value="6hp_glycosidase-like_sf"/>
</dbReference>
<dbReference type="SUPFAM" id="SSF48208">
    <property type="entry name" value="Six-hairpin glycosidases"/>
    <property type="match status" value="1"/>
</dbReference>
<dbReference type="PANTHER" id="PTHR10412">
    <property type="entry name" value="MANNOSYL-OLIGOSACCHARIDE GLUCOSIDASE"/>
    <property type="match status" value="1"/>
</dbReference>
<feature type="region of interest" description="Disordered" evidence="1">
    <location>
        <begin position="1"/>
        <end position="51"/>
    </location>
</feature>
<accession>A0ABM0GRP3</accession>
<evidence type="ECO:0000256" key="1">
    <source>
        <dbReference type="SAM" id="MobiDB-lite"/>
    </source>
</evidence>
<dbReference type="Pfam" id="PF22422">
    <property type="entry name" value="MGH1-like_GH"/>
    <property type="match status" value="1"/>
</dbReference>
<dbReference type="GeneID" id="100374233"/>
<evidence type="ECO:0000313" key="4">
    <source>
        <dbReference type="RefSeq" id="XP_002735842.1"/>
    </source>
</evidence>
<reference evidence="4" key="1">
    <citation type="submission" date="2025-08" db="UniProtKB">
        <authorList>
            <consortium name="RefSeq"/>
        </authorList>
    </citation>
    <scope>IDENTIFICATION</scope>
    <source>
        <tissue evidence="4">Testes</tissue>
    </source>
</reference>
<organism evidence="3 4">
    <name type="scientific">Saccoglossus kowalevskii</name>
    <name type="common">Acorn worm</name>
    <dbReference type="NCBI Taxonomy" id="10224"/>
    <lineage>
        <taxon>Eukaryota</taxon>
        <taxon>Metazoa</taxon>
        <taxon>Hemichordata</taxon>
        <taxon>Enteropneusta</taxon>
        <taxon>Harrimaniidae</taxon>
        <taxon>Saccoglossus</taxon>
    </lineage>
</organism>
<keyword evidence="3" id="KW-1185">Reference proteome</keyword>
<feature type="region of interest" description="Disordered" evidence="1">
    <location>
        <begin position="803"/>
        <end position="849"/>
    </location>
</feature>
<evidence type="ECO:0000313" key="3">
    <source>
        <dbReference type="Proteomes" id="UP000694865"/>
    </source>
</evidence>
<dbReference type="InterPro" id="IPR008928">
    <property type="entry name" value="6-hairpin_glycosidase_sf"/>
</dbReference>
<feature type="domain" description="Mannosylglycerate hydrolase MGH1-like glycoside hydrolase" evidence="2">
    <location>
        <begin position="499"/>
        <end position="715"/>
    </location>
</feature>
<dbReference type="Proteomes" id="UP000694865">
    <property type="component" value="Unplaced"/>
</dbReference>
<dbReference type="RefSeq" id="XP_002735842.1">
    <property type="nucleotide sequence ID" value="XM_002735796.2"/>
</dbReference>
<evidence type="ECO:0000259" key="2">
    <source>
        <dbReference type="Pfam" id="PF22422"/>
    </source>
</evidence>
<gene>
    <name evidence="4" type="primary">LOC100374233</name>
</gene>
<proteinExistence type="predicted"/>
<dbReference type="PANTHER" id="PTHR10412:SF10">
    <property type="entry name" value="GLYCOSYL HYDROLASE FAMILY 63 C-TERMINAL DOMAIN-CONTAINING PROTEIN"/>
    <property type="match status" value="1"/>
</dbReference>
<name>A0ABM0GRP3_SACKO</name>
<protein>
    <submittedName>
        <fullName evidence="4">Uncharacterized protein YMR196W-like</fullName>
    </submittedName>
</protein>